<keyword evidence="1" id="KW-1133">Transmembrane helix</keyword>
<organism evidence="2 3">
    <name type="scientific">Jejuia pallidilutea</name>
    <dbReference type="NCBI Taxonomy" id="504487"/>
    <lineage>
        <taxon>Bacteria</taxon>
        <taxon>Pseudomonadati</taxon>
        <taxon>Bacteroidota</taxon>
        <taxon>Flavobacteriia</taxon>
        <taxon>Flavobacteriales</taxon>
        <taxon>Flavobacteriaceae</taxon>
        <taxon>Jejuia</taxon>
    </lineage>
</organism>
<keyword evidence="1" id="KW-0812">Transmembrane</keyword>
<sequence length="97" mass="10525">MSKGAGIHPINAIKNVISIVFWGNICLNDSDCVLLKSAIITAAIVLTDSVMIIILISLSSNLYLPKSKMERQMAKIIIDQICTLERAKAPIDKGLNS</sequence>
<evidence type="ECO:0000256" key="1">
    <source>
        <dbReference type="SAM" id="Phobius"/>
    </source>
</evidence>
<dbReference type="Proteomes" id="UP000029646">
    <property type="component" value="Unassembled WGS sequence"/>
</dbReference>
<keyword evidence="1" id="KW-0472">Membrane</keyword>
<feature type="transmembrane region" description="Helical" evidence="1">
    <location>
        <begin position="38"/>
        <end position="64"/>
    </location>
</feature>
<reference evidence="2 3" key="1">
    <citation type="journal article" date="2014" name="Genome Announc.">
        <title>Draft Genome Sequence of Marine Flavobacterium Jejuia pallidilutea Strain 11shimoA1 and Pigmentation Mutants.</title>
        <authorList>
            <person name="Takatani N."/>
            <person name="Nakanishi M."/>
            <person name="Meirelles P."/>
            <person name="Mino S."/>
            <person name="Suda W."/>
            <person name="Oshima K."/>
            <person name="Hattori M."/>
            <person name="Ohkuma M."/>
            <person name="Hosokawa M."/>
            <person name="Miyashita K."/>
            <person name="Thompson F.L."/>
            <person name="Niwa A."/>
            <person name="Sawabe T."/>
            <person name="Sawabe T."/>
        </authorList>
    </citation>
    <scope>NUCLEOTIDE SEQUENCE [LARGE SCALE GENOMIC DNA]</scope>
    <source>
        <strain evidence="3">JCM19302</strain>
    </source>
</reference>
<accession>A0A090W818</accession>
<protein>
    <submittedName>
        <fullName evidence="2">Uncharacterized protein</fullName>
    </submittedName>
</protein>
<evidence type="ECO:0000313" key="2">
    <source>
        <dbReference type="EMBL" id="GAL71599.1"/>
    </source>
</evidence>
<proteinExistence type="predicted"/>
<dbReference type="AlphaFoldDB" id="A0A090W818"/>
<evidence type="ECO:0000313" key="3">
    <source>
        <dbReference type="Proteomes" id="UP000029646"/>
    </source>
</evidence>
<dbReference type="EMBL" id="BBNS01000014">
    <property type="protein sequence ID" value="GAL71599.1"/>
    <property type="molecule type" value="Genomic_DNA"/>
</dbReference>
<gene>
    <name evidence="2" type="ORF">JCM19302_3089</name>
</gene>
<name>A0A090W818_9FLAO</name>
<comment type="caution">
    <text evidence="2">The sequence shown here is derived from an EMBL/GenBank/DDBJ whole genome shotgun (WGS) entry which is preliminary data.</text>
</comment>